<dbReference type="EMBL" id="JBDLBR010000002">
    <property type="protein sequence ID" value="MEN7536637.1"/>
    <property type="molecule type" value="Genomic_DNA"/>
</dbReference>
<dbReference type="InterPro" id="IPR036390">
    <property type="entry name" value="WH_DNA-bd_sf"/>
</dbReference>
<feature type="domain" description="Methyltransferase" evidence="1">
    <location>
        <begin position="177"/>
        <end position="291"/>
    </location>
</feature>
<evidence type="ECO:0000313" key="3">
    <source>
        <dbReference type="EMBL" id="MEN7536637.1"/>
    </source>
</evidence>
<reference evidence="3 4" key="1">
    <citation type="submission" date="2024-05" db="EMBL/GenBank/DDBJ databases">
        <authorList>
            <person name="Park S."/>
        </authorList>
    </citation>
    <scope>NUCLEOTIDE SEQUENCE [LARGE SCALE GENOMIC DNA]</scope>
    <source>
        <strain evidence="3 4">DGU5</strain>
    </source>
</reference>
<keyword evidence="3" id="KW-0489">Methyltransferase</keyword>
<dbReference type="Pfam" id="PF21320">
    <property type="entry name" value="WHD_Rv2258c"/>
    <property type="match status" value="1"/>
</dbReference>
<dbReference type="InterPro" id="IPR025714">
    <property type="entry name" value="Methyltranfer_dom"/>
</dbReference>
<dbReference type="InterPro" id="IPR036388">
    <property type="entry name" value="WH-like_DNA-bd_sf"/>
</dbReference>
<dbReference type="Gene3D" id="3.40.50.150">
    <property type="entry name" value="Vaccinia Virus protein VP39"/>
    <property type="match status" value="1"/>
</dbReference>
<dbReference type="RefSeq" id="WP_346784094.1">
    <property type="nucleotide sequence ID" value="NZ_JBDLBR010000002.1"/>
</dbReference>
<dbReference type="Pfam" id="PF13847">
    <property type="entry name" value="Methyltransf_31"/>
    <property type="match status" value="1"/>
</dbReference>
<evidence type="ECO:0000259" key="2">
    <source>
        <dbReference type="Pfam" id="PF21320"/>
    </source>
</evidence>
<dbReference type="InterPro" id="IPR053173">
    <property type="entry name" value="SAM-binding_MTase"/>
</dbReference>
<evidence type="ECO:0000313" key="4">
    <source>
        <dbReference type="Proteomes" id="UP001484535"/>
    </source>
</evidence>
<dbReference type="InterPro" id="IPR048711">
    <property type="entry name" value="WHD_Rv2258c"/>
</dbReference>
<name>A0ABV0CUU8_9SPHN</name>
<accession>A0ABV0CUU8</accession>
<dbReference type="CDD" id="cd02440">
    <property type="entry name" value="AdoMet_MTases"/>
    <property type="match status" value="1"/>
</dbReference>
<proteinExistence type="predicted"/>
<feature type="domain" description="S-adenosylmethionine-dependent methyltransferase Rv2258c-like winged HTH" evidence="2">
    <location>
        <begin position="28"/>
        <end position="102"/>
    </location>
</feature>
<dbReference type="SUPFAM" id="SSF53335">
    <property type="entry name" value="S-adenosyl-L-methionine-dependent methyltransferases"/>
    <property type="match status" value="1"/>
</dbReference>
<protein>
    <submittedName>
        <fullName evidence="3">Methyltransferase domain-containing protein</fullName>
    </submittedName>
</protein>
<organism evidence="3 4">
    <name type="scientific">Aurantiacibacter flavus</name>
    <dbReference type="NCBI Taxonomy" id="3145232"/>
    <lineage>
        <taxon>Bacteria</taxon>
        <taxon>Pseudomonadati</taxon>
        <taxon>Pseudomonadota</taxon>
        <taxon>Alphaproteobacteria</taxon>
        <taxon>Sphingomonadales</taxon>
        <taxon>Erythrobacteraceae</taxon>
        <taxon>Aurantiacibacter</taxon>
    </lineage>
</organism>
<keyword evidence="4" id="KW-1185">Reference proteome</keyword>
<dbReference type="PANTHER" id="PTHR45128:SF2">
    <property type="entry name" value="METHYLTRANSFERASE DOMAIN-CONTAINING PROTEIN"/>
    <property type="match status" value="1"/>
</dbReference>
<keyword evidence="3" id="KW-0808">Transferase</keyword>
<dbReference type="GO" id="GO:0032259">
    <property type="term" value="P:methylation"/>
    <property type="evidence" value="ECO:0007669"/>
    <property type="project" value="UniProtKB-KW"/>
</dbReference>
<comment type="caution">
    <text evidence="3">The sequence shown here is derived from an EMBL/GenBank/DDBJ whole genome shotgun (WGS) entry which is preliminary data.</text>
</comment>
<dbReference type="Proteomes" id="UP001484535">
    <property type="component" value="Unassembled WGS sequence"/>
</dbReference>
<dbReference type="Gene3D" id="1.10.10.10">
    <property type="entry name" value="Winged helix-like DNA-binding domain superfamily/Winged helix DNA-binding domain"/>
    <property type="match status" value="1"/>
</dbReference>
<dbReference type="PANTHER" id="PTHR45128">
    <property type="entry name" value="METHYLTRANSFERASE TYPE 11"/>
    <property type="match status" value="1"/>
</dbReference>
<sequence length="357" mass="38172">MMTQGADSIDFEKVQQVAGGVMAHVAGAVSLMMAYIGDQAGVFAAMDGEGPMTLDQLAEKTGLNAKYLREWLGSVSAAGYLVFDPVAQTFELPAEHAMVFAREGQPACMQGFIQAIVAQYDMHEKAVEVFKSGEGRAWSEHSPCLFCGTDRFFRPVYAAHLLTEWLPALDGVVERLEAGGKVADIGCGYGTSTILMAQAFPNSTFIGFDFHQPSIDKARERAADAGLANVSFELATAQDFPGHDFDFACIFDALHDMGDPVGAARHVRKVLKDDGVFMVVEPMAGDSMAENMHLMGQIFYGFSCMACVPASLAQPVGYGLGAQAGQAKLARVLGDGGFTIIRRAAETPSNMVLEAKP</sequence>
<dbReference type="InterPro" id="IPR029063">
    <property type="entry name" value="SAM-dependent_MTases_sf"/>
</dbReference>
<evidence type="ECO:0000259" key="1">
    <source>
        <dbReference type="Pfam" id="PF13847"/>
    </source>
</evidence>
<dbReference type="GO" id="GO:0008168">
    <property type="term" value="F:methyltransferase activity"/>
    <property type="evidence" value="ECO:0007669"/>
    <property type="project" value="UniProtKB-KW"/>
</dbReference>
<dbReference type="SUPFAM" id="SSF46785">
    <property type="entry name" value="Winged helix' DNA-binding domain"/>
    <property type="match status" value="1"/>
</dbReference>
<gene>
    <name evidence="3" type="ORF">ABDJ38_05575</name>
</gene>